<dbReference type="eggNOG" id="COG0483">
    <property type="taxonomic scope" value="Bacteria"/>
</dbReference>
<dbReference type="GO" id="GO:0008934">
    <property type="term" value="F:inositol monophosphate 1-phosphatase activity"/>
    <property type="evidence" value="ECO:0007669"/>
    <property type="project" value="InterPro"/>
</dbReference>
<evidence type="ECO:0000256" key="2">
    <source>
        <dbReference type="ARBA" id="ARBA00001946"/>
    </source>
</evidence>
<dbReference type="GO" id="GO:0006020">
    <property type="term" value="P:inositol metabolic process"/>
    <property type="evidence" value="ECO:0007669"/>
    <property type="project" value="TreeGrafter"/>
</dbReference>
<dbReference type="PANTHER" id="PTHR20854">
    <property type="entry name" value="INOSITOL MONOPHOSPHATASE"/>
    <property type="match status" value="1"/>
</dbReference>
<dbReference type="PRINTS" id="PR00377">
    <property type="entry name" value="IMPHPHTASES"/>
</dbReference>
<dbReference type="InterPro" id="IPR020583">
    <property type="entry name" value="Inositol_monoP_metal-BS"/>
</dbReference>
<dbReference type="Gene3D" id="3.40.190.80">
    <property type="match status" value="1"/>
</dbReference>
<dbReference type="AlphaFoldDB" id="M1L3T9"/>
<dbReference type="PANTHER" id="PTHR20854:SF4">
    <property type="entry name" value="INOSITOL-1-MONOPHOSPHATASE-RELATED"/>
    <property type="match status" value="1"/>
</dbReference>
<dbReference type="Gene3D" id="3.30.540.10">
    <property type="entry name" value="Fructose-1,6-Bisphosphatase, subunit A, domain 1"/>
    <property type="match status" value="1"/>
</dbReference>
<dbReference type="InterPro" id="IPR022337">
    <property type="entry name" value="Inositol_monophosphatase_SuhB"/>
</dbReference>
<keyword evidence="6 7" id="KW-0460">Magnesium</keyword>
<reference evidence="9 10" key="1">
    <citation type="journal article" date="2013" name="Genome Biol. Evol.">
        <title>Genome evolution and phylogenomic analysis of candidatus kinetoplastibacterium, the betaproteobacterial endosymbionts of strigomonas and angomonas.</title>
        <authorList>
            <person name="Alves J.M."/>
            <person name="Serrano M.G."/>
            <person name="Maia da Silva F."/>
            <person name="Voegtly L.J."/>
            <person name="Matveyev A.V."/>
            <person name="Teixeira M.M."/>
            <person name="Camargo E.P."/>
            <person name="Buck G.A."/>
        </authorList>
    </citation>
    <scope>NUCLEOTIDE SEQUENCE [LARGE SCALE GENOMIC DNA]</scope>
    <source>
        <strain evidence="9 10">TCC036E</strain>
    </source>
</reference>
<protein>
    <recommendedName>
        <fullName evidence="8">Inositol-1-monophosphatase</fullName>
        <ecNumber evidence="8">3.1.3.25</ecNumber>
    </recommendedName>
</protein>
<gene>
    <name evidence="9" type="ORF">CDEE_0337</name>
</gene>
<feature type="binding site" evidence="7">
    <location>
        <position position="83"/>
    </location>
    <ligand>
        <name>Mg(2+)</name>
        <dbReference type="ChEBI" id="CHEBI:18420"/>
        <label>1</label>
        <note>catalytic</note>
    </ligand>
</feature>
<evidence type="ECO:0000256" key="3">
    <source>
        <dbReference type="ARBA" id="ARBA00009759"/>
    </source>
</evidence>
<evidence type="ECO:0000313" key="10">
    <source>
        <dbReference type="Proteomes" id="UP000011686"/>
    </source>
</evidence>
<proteinExistence type="inferred from homology"/>
<dbReference type="InterPro" id="IPR000760">
    <property type="entry name" value="Inositol_monophosphatase-like"/>
</dbReference>
<dbReference type="Proteomes" id="UP000011686">
    <property type="component" value="Chromosome"/>
</dbReference>
<keyword evidence="5 8" id="KW-0378">Hydrolase</keyword>
<dbReference type="GO" id="GO:0046872">
    <property type="term" value="F:metal ion binding"/>
    <property type="evidence" value="ECO:0007669"/>
    <property type="project" value="UniProtKB-KW"/>
</dbReference>
<keyword evidence="10" id="KW-1185">Reference proteome</keyword>
<feature type="binding site" evidence="7">
    <location>
        <position position="101"/>
    </location>
    <ligand>
        <name>Mg(2+)</name>
        <dbReference type="ChEBI" id="CHEBI:18420"/>
        <label>1</label>
        <note>catalytic</note>
    </ligand>
</feature>
<dbReference type="PATRIC" id="fig|1208918.3.peg.104"/>
<comment type="catalytic activity">
    <reaction evidence="1 8">
        <text>a myo-inositol phosphate + H2O = myo-inositol + phosphate</text>
        <dbReference type="Rhea" id="RHEA:24056"/>
        <dbReference type="ChEBI" id="CHEBI:15377"/>
        <dbReference type="ChEBI" id="CHEBI:17268"/>
        <dbReference type="ChEBI" id="CHEBI:43474"/>
        <dbReference type="ChEBI" id="CHEBI:84139"/>
        <dbReference type="EC" id="3.1.3.25"/>
    </reaction>
</comment>
<dbReference type="InterPro" id="IPR033942">
    <property type="entry name" value="IMPase"/>
</dbReference>
<evidence type="ECO:0000313" key="9">
    <source>
        <dbReference type="EMBL" id="AGF47408.1"/>
    </source>
</evidence>
<dbReference type="RefSeq" id="WP_015238951.1">
    <property type="nucleotide sequence ID" value="NC_020283.1"/>
</dbReference>
<dbReference type="STRING" id="1208918.CDEE_0337"/>
<evidence type="ECO:0000256" key="8">
    <source>
        <dbReference type="RuleBase" id="RU364068"/>
    </source>
</evidence>
<feature type="binding site" evidence="7">
    <location>
        <position position="238"/>
    </location>
    <ligand>
        <name>Mg(2+)</name>
        <dbReference type="ChEBI" id="CHEBI:18420"/>
        <label>1</label>
        <note>catalytic</note>
    </ligand>
</feature>
<evidence type="ECO:0000256" key="7">
    <source>
        <dbReference type="PIRSR" id="PIRSR600760-2"/>
    </source>
</evidence>
<evidence type="ECO:0000256" key="4">
    <source>
        <dbReference type="ARBA" id="ARBA00022723"/>
    </source>
</evidence>
<dbReference type="PROSITE" id="PS00629">
    <property type="entry name" value="IMP_1"/>
    <property type="match status" value="1"/>
</dbReference>
<dbReference type="GO" id="GO:0007165">
    <property type="term" value="P:signal transduction"/>
    <property type="evidence" value="ECO:0007669"/>
    <property type="project" value="TreeGrafter"/>
</dbReference>
<dbReference type="SUPFAM" id="SSF56655">
    <property type="entry name" value="Carbohydrate phosphatase"/>
    <property type="match status" value="1"/>
</dbReference>
<dbReference type="PRINTS" id="PR01959">
    <property type="entry name" value="SBIMPHPHTASE"/>
</dbReference>
<organism evidence="9 10">
    <name type="scientific">Candidatus Kinetoplastidibacterium crithidiae TCC036E</name>
    <dbReference type="NCBI Taxonomy" id="1208918"/>
    <lineage>
        <taxon>Bacteria</taxon>
        <taxon>Pseudomonadati</taxon>
        <taxon>Pseudomonadota</taxon>
        <taxon>Betaproteobacteria</taxon>
        <taxon>Candidatus Kinetoplastidibacterium</taxon>
    </lineage>
</organism>
<sequence length="293" mass="32378">MHNHTNKTSLIFKETDLNKLLNLAIEAALEGAKILRSYSLKKTELIITQKDNAIVTQADYESETAIITKLKSNTEYSLGFLAEESGQSNNASATWCIDPLDGTTNFLHGIPHYAISIALVAKKGTTINNNILSEETPILGVIYDPCREELFTSLFGFGSCLNKQKIFCSNKDNLSKSIIAIGLPSNNYTHQTIHTKIAQKITKQASSIRKMGSASLDLAWVACGRYDGYIELDLSPWDTAAGTVILREANGICEDILQQKPWPSNGWILASNSKLYKYINAELQDILCDNIIL</sequence>
<name>M1L3T9_9PROT</name>
<evidence type="ECO:0000256" key="6">
    <source>
        <dbReference type="ARBA" id="ARBA00022842"/>
    </source>
</evidence>
<dbReference type="Pfam" id="PF00459">
    <property type="entry name" value="Inositol_P"/>
    <property type="match status" value="1"/>
</dbReference>
<evidence type="ECO:0000256" key="5">
    <source>
        <dbReference type="ARBA" id="ARBA00022801"/>
    </source>
</evidence>
<comment type="cofactor">
    <cofactor evidence="2 7 8">
        <name>Mg(2+)</name>
        <dbReference type="ChEBI" id="CHEBI:18420"/>
    </cofactor>
</comment>
<feature type="binding site" evidence="7">
    <location>
        <position position="98"/>
    </location>
    <ligand>
        <name>Mg(2+)</name>
        <dbReference type="ChEBI" id="CHEBI:18420"/>
        <label>1</label>
        <note>catalytic</note>
    </ligand>
</feature>
<dbReference type="EC" id="3.1.3.25" evidence="8"/>
<dbReference type="CDD" id="cd01639">
    <property type="entry name" value="IMPase"/>
    <property type="match status" value="1"/>
</dbReference>
<accession>M1L3T9</accession>
<evidence type="ECO:0000256" key="1">
    <source>
        <dbReference type="ARBA" id="ARBA00001033"/>
    </source>
</evidence>
<feature type="binding site" evidence="7">
    <location>
        <position position="100"/>
    </location>
    <ligand>
        <name>Mg(2+)</name>
        <dbReference type="ChEBI" id="CHEBI:18420"/>
        <label>1</label>
        <note>catalytic</note>
    </ligand>
</feature>
<keyword evidence="4 7" id="KW-0479">Metal-binding</keyword>
<comment type="similarity">
    <text evidence="3 8">Belongs to the inositol monophosphatase superfamily.</text>
</comment>
<dbReference type="KEGG" id="kct:CDEE_0337"/>
<dbReference type="HOGENOM" id="CLU_044118_0_4_4"/>
<dbReference type="EMBL" id="CP003804">
    <property type="protein sequence ID" value="AGF47408.1"/>
    <property type="molecule type" value="Genomic_DNA"/>
</dbReference>